<sequence length="329" mass="37363">MNSINIPTVSVIIPVYNVKDYVLQAIDSVINQKVKPFEVIIVDDGSTDGSGDIIDANYGQIPFVKIIHTINQGLGQARNEGTMLASGEFIYYFDSDDLLMPDLISDFIKIYKENPCIDVFAFSAESFSDESTSDANIQKDKLPVYKRTIEGVYDTGCNAFVKLSQNGTFFPNAWLYIFKKSLQSDNNLFFKRIIHEDEEFTPRLFLKASLTVITNKKYFKRRVRAGSIMQTSRSEKNIIGYLESINTLVELKNNSTGLCEKYLNVRIRQNIVHIFSILKQSNITLSQSTSESLAKVLKGNTDSLVFIAKYNVFIYKVAKYFLKRIGFIV</sequence>
<evidence type="ECO:0000313" key="2">
    <source>
        <dbReference type="EMBL" id="BAT24373.1"/>
    </source>
</evidence>
<accession>A0A0P0YSV1</accession>
<dbReference type="EMBL" id="AB924609">
    <property type="protein sequence ID" value="BAT24373.1"/>
    <property type="molecule type" value="Genomic_DNA"/>
</dbReference>
<dbReference type="Pfam" id="PF00535">
    <property type="entry name" value="Glycos_transf_2"/>
    <property type="match status" value="1"/>
</dbReference>
<organism evidence="2">
    <name type="scientific">Klebsiella sp. 371</name>
    <dbReference type="NCBI Taxonomy" id="1497841"/>
    <lineage>
        <taxon>Bacteria</taxon>
        <taxon>Pseudomonadati</taxon>
        <taxon>Pseudomonadota</taxon>
        <taxon>Gammaproteobacteria</taxon>
        <taxon>Enterobacterales</taxon>
        <taxon>Enterobacteriaceae</taxon>
        <taxon>Klebsiella/Raoultella group</taxon>
        <taxon>Klebsiella</taxon>
    </lineage>
</organism>
<reference evidence="2" key="2">
    <citation type="journal article" date="2015" name="Sci. Rep.">
        <title>Genetic analysis of capsular polysaccharide synthesis gene clusters in 79 capsular types of Klebsiella spp.</title>
        <authorList>
            <person name="Pan Y.J."/>
            <person name="Lin T.L."/>
            <person name="Chen C.T."/>
            <person name="Chen Y.Y."/>
            <person name="Hsieh P.F."/>
            <person name="Hsu C.R."/>
            <person name="Wu M.C."/>
            <person name="Wang J.T."/>
        </authorList>
    </citation>
    <scope>NUCLEOTIDE SEQUENCE</scope>
    <source>
        <strain evidence="2">371</strain>
    </source>
</reference>
<dbReference type="InterPro" id="IPR050834">
    <property type="entry name" value="Glycosyltransf_2"/>
</dbReference>
<dbReference type="InterPro" id="IPR001173">
    <property type="entry name" value="Glyco_trans_2-like"/>
</dbReference>
<feature type="domain" description="Glycosyltransferase 2-like" evidence="1">
    <location>
        <begin position="10"/>
        <end position="136"/>
    </location>
</feature>
<dbReference type="PANTHER" id="PTHR43685">
    <property type="entry name" value="GLYCOSYLTRANSFERASE"/>
    <property type="match status" value="1"/>
</dbReference>
<reference evidence="2" key="1">
    <citation type="submission" date="2014-04" db="EMBL/GenBank/DDBJ databases">
        <authorList>
            <person name="Harrison E."/>
        </authorList>
    </citation>
    <scope>NUCLEOTIDE SEQUENCE</scope>
    <source>
        <strain evidence="2">371</strain>
    </source>
</reference>
<dbReference type="SUPFAM" id="SSF53448">
    <property type="entry name" value="Nucleotide-diphospho-sugar transferases"/>
    <property type="match status" value="1"/>
</dbReference>
<protein>
    <submittedName>
        <fullName evidence="2">Capsular polysaccharide biosynthesis protein</fullName>
    </submittedName>
</protein>
<gene>
    <name evidence="2" type="primary">wcoW</name>
</gene>
<dbReference type="InterPro" id="IPR029044">
    <property type="entry name" value="Nucleotide-diphossugar_trans"/>
</dbReference>
<proteinExistence type="predicted"/>
<dbReference type="CDD" id="cd00761">
    <property type="entry name" value="Glyco_tranf_GTA_type"/>
    <property type="match status" value="1"/>
</dbReference>
<evidence type="ECO:0000259" key="1">
    <source>
        <dbReference type="Pfam" id="PF00535"/>
    </source>
</evidence>
<dbReference type="AlphaFoldDB" id="A0A0P0YSV1"/>
<dbReference type="Gene3D" id="3.90.550.10">
    <property type="entry name" value="Spore Coat Polysaccharide Biosynthesis Protein SpsA, Chain A"/>
    <property type="match status" value="1"/>
</dbReference>
<name>A0A0P0YSV1_9ENTR</name>
<dbReference type="PANTHER" id="PTHR43685:SF11">
    <property type="entry name" value="GLYCOSYLTRANSFERASE TAGX-RELATED"/>
    <property type="match status" value="1"/>
</dbReference>